<dbReference type="Proteomes" id="UP000002734">
    <property type="component" value="Chromosome"/>
</dbReference>
<dbReference type="RefSeq" id="WP_015854146.1">
    <property type="nucleotide sequence ID" value="NC_012880.1"/>
</dbReference>
<keyword evidence="2" id="KW-1185">Reference proteome</keyword>
<dbReference type="HOGENOM" id="CLU_169532_0_0_6"/>
<protein>
    <submittedName>
        <fullName evidence="1">Uncharacterized protein</fullName>
    </submittedName>
</protein>
<accession>C6C939</accession>
<name>C6C939_MUSP7</name>
<dbReference type="AlphaFoldDB" id="C6C939"/>
<organism evidence="1 2">
    <name type="scientific">Musicola paradisiaca (strain Ech703)</name>
    <name type="common">Dickeya paradisiaca</name>
    <name type="synonym">Dickeya dadantii</name>
    <dbReference type="NCBI Taxonomy" id="579405"/>
    <lineage>
        <taxon>Bacteria</taxon>
        <taxon>Pseudomonadati</taxon>
        <taxon>Pseudomonadota</taxon>
        <taxon>Gammaproteobacteria</taxon>
        <taxon>Enterobacterales</taxon>
        <taxon>Pectobacteriaceae</taxon>
        <taxon>Musicola</taxon>
    </lineage>
</organism>
<sequence length="115" mass="13427">MFEDDIYPLLRQLADGRVYAYVAPCSVYHLPLEMRRFLIFSLQQETTYDTLQQVKNNRVVVSVDCYAHTVPSARALREQVEVALSSLSPFKHVQYNEFDIEYELFCMTLECHVGL</sequence>
<gene>
    <name evidence="1" type="ordered locus">Dd703_2457</name>
</gene>
<reference evidence="1" key="1">
    <citation type="submission" date="2009-06" db="EMBL/GenBank/DDBJ databases">
        <title>Complete sequence of Dickeya dadantii Ech703.</title>
        <authorList>
            <consortium name="US DOE Joint Genome Institute"/>
            <person name="Lucas S."/>
            <person name="Copeland A."/>
            <person name="Lapidus A."/>
            <person name="Glavina del Rio T."/>
            <person name="Dalin E."/>
            <person name="Tice H."/>
            <person name="Bruce D."/>
            <person name="Goodwin L."/>
            <person name="Pitluck S."/>
            <person name="Chertkov O."/>
            <person name="Brettin T."/>
            <person name="Detter J.C."/>
            <person name="Han C."/>
            <person name="Larimer F."/>
            <person name="Land M."/>
            <person name="Hauser L."/>
            <person name="Kyrpides N."/>
            <person name="Mikhailova N."/>
            <person name="Balakrishnan V."/>
            <person name="Glasner J."/>
            <person name="Perna N.T."/>
        </authorList>
    </citation>
    <scope>NUCLEOTIDE SEQUENCE [LARGE SCALE GENOMIC DNA]</scope>
    <source>
        <strain evidence="1">Ech703</strain>
    </source>
</reference>
<evidence type="ECO:0000313" key="1">
    <source>
        <dbReference type="EMBL" id="ACS86239.1"/>
    </source>
</evidence>
<proteinExistence type="predicted"/>
<dbReference type="eggNOG" id="ENOG5032USX">
    <property type="taxonomic scope" value="Bacteria"/>
</dbReference>
<dbReference type="KEGG" id="dda:Dd703_2457"/>
<evidence type="ECO:0000313" key="2">
    <source>
        <dbReference type="Proteomes" id="UP000002734"/>
    </source>
</evidence>
<dbReference type="EMBL" id="CP001654">
    <property type="protein sequence ID" value="ACS86239.1"/>
    <property type="molecule type" value="Genomic_DNA"/>
</dbReference>